<gene>
    <name evidence="1" type="ORF">Catovirus_1_591</name>
</gene>
<sequence>MSLLKTSNSFNIYSCDTDCIYTILRITVDYNDSDNSVFLLFRAMTSNKCKECHKFNKIKMDDKYDRSGKLSSGEYYFYCKYCDTLNIYNERDGNNIKSVKNGDIVIDGYVFSKEIMIKNYANQYEQNKNGLVFGMEISVALNHVLTKETNLDSIIFYPEELNNLKIFFLFK</sequence>
<protein>
    <submittedName>
        <fullName evidence="1">Uncharacterized protein</fullName>
    </submittedName>
</protein>
<evidence type="ECO:0000313" key="1">
    <source>
        <dbReference type="EMBL" id="ARF08541.1"/>
    </source>
</evidence>
<organism evidence="1">
    <name type="scientific">Catovirus CTV1</name>
    <dbReference type="NCBI Taxonomy" id="1977631"/>
    <lineage>
        <taxon>Viruses</taxon>
        <taxon>Varidnaviria</taxon>
        <taxon>Bamfordvirae</taxon>
        <taxon>Nucleocytoviricota</taxon>
        <taxon>Megaviricetes</taxon>
        <taxon>Imitervirales</taxon>
        <taxon>Mimiviridae</taxon>
        <taxon>Klosneuvirinae</taxon>
        <taxon>Catovirus</taxon>
    </lineage>
</organism>
<dbReference type="EMBL" id="KY684083">
    <property type="protein sequence ID" value="ARF08541.1"/>
    <property type="molecule type" value="Genomic_DNA"/>
</dbReference>
<reference evidence="1" key="1">
    <citation type="journal article" date="2017" name="Science">
        <title>Giant viruses with an expanded complement of translation system components.</title>
        <authorList>
            <person name="Schulz F."/>
            <person name="Yutin N."/>
            <person name="Ivanova N.N."/>
            <person name="Ortega D.R."/>
            <person name="Lee T.K."/>
            <person name="Vierheilig J."/>
            <person name="Daims H."/>
            <person name="Horn M."/>
            <person name="Wagner M."/>
            <person name="Jensen G.J."/>
            <person name="Kyrpides N.C."/>
            <person name="Koonin E.V."/>
            <person name="Woyke T."/>
        </authorList>
    </citation>
    <scope>NUCLEOTIDE SEQUENCE</scope>
    <source>
        <strain evidence="1">CTV1</strain>
    </source>
</reference>
<accession>A0A1V0SA24</accession>
<proteinExistence type="predicted"/>
<name>A0A1V0SA24_9VIRU</name>